<proteinExistence type="predicted"/>
<reference evidence="2 3" key="1">
    <citation type="submission" date="2018-07" db="EMBL/GenBank/DDBJ databases">
        <title>Genome sequences of six Lactobacillus spp. isolated from bumble bee guts.</title>
        <authorList>
            <person name="Motta E.V.S."/>
            <person name="Moran N.A."/>
        </authorList>
    </citation>
    <scope>NUCLEOTIDE SEQUENCE [LARGE SCALE GENOMIC DNA]</scope>
    <source>
        <strain evidence="2 3">BI-4G</strain>
    </source>
</reference>
<evidence type="ECO:0000313" key="3">
    <source>
        <dbReference type="Proteomes" id="UP000283380"/>
    </source>
</evidence>
<dbReference type="InterPro" id="IPR018656">
    <property type="entry name" value="DUF2087"/>
</dbReference>
<evidence type="ECO:0000313" key="2">
    <source>
        <dbReference type="EMBL" id="RHW53524.1"/>
    </source>
</evidence>
<organism evidence="2 3">
    <name type="scientific">Lactobacillus bombicola</name>
    <dbReference type="NCBI Taxonomy" id="1505723"/>
    <lineage>
        <taxon>Bacteria</taxon>
        <taxon>Bacillati</taxon>
        <taxon>Bacillota</taxon>
        <taxon>Bacilli</taxon>
        <taxon>Lactobacillales</taxon>
        <taxon>Lactobacillaceae</taxon>
        <taxon>Lactobacillus</taxon>
    </lineage>
</organism>
<keyword evidence="3" id="KW-1185">Reference proteome</keyword>
<gene>
    <name evidence="2" type="ORF">DS834_00885</name>
</gene>
<protein>
    <recommendedName>
        <fullName evidence="1">DUF2087 domain-containing protein</fullName>
    </recommendedName>
</protein>
<name>A0ABX9LYQ0_9LACO</name>
<sequence>MEHNITLDKYVDSRGRVKIWPGKEKNRLLVLSYLATKFEPEKKYSEQDVNLILMGLIDNYVTRRRDLIEYNFLNRTDDGRLYWRSK</sequence>
<feature type="domain" description="DUF2087" evidence="1">
    <location>
        <begin position="16"/>
        <end position="84"/>
    </location>
</feature>
<dbReference type="Pfam" id="PF09860">
    <property type="entry name" value="DUF2087"/>
    <property type="match status" value="1"/>
</dbReference>
<comment type="caution">
    <text evidence="2">The sequence shown here is derived from an EMBL/GenBank/DDBJ whole genome shotgun (WGS) entry which is preliminary data.</text>
</comment>
<dbReference type="EMBL" id="QOCU01000001">
    <property type="protein sequence ID" value="RHW53524.1"/>
    <property type="molecule type" value="Genomic_DNA"/>
</dbReference>
<dbReference type="Proteomes" id="UP000283380">
    <property type="component" value="Unassembled WGS sequence"/>
</dbReference>
<accession>A0ABX9LYQ0</accession>
<evidence type="ECO:0000259" key="1">
    <source>
        <dbReference type="Pfam" id="PF09860"/>
    </source>
</evidence>
<dbReference type="RefSeq" id="WP_118896726.1">
    <property type="nucleotide sequence ID" value="NZ_QOCT01000009.1"/>
</dbReference>